<evidence type="ECO:0000313" key="6">
    <source>
        <dbReference type="Proteomes" id="UP000324738"/>
    </source>
</evidence>
<dbReference type="SUPFAM" id="SSF52283">
    <property type="entry name" value="Formate/glycerate dehydrogenase catalytic domain-like"/>
    <property type="match status" value="1"/>
</dbReference>
<keyword evidence="1 2" id="KW-0560">Oxidoreductase</keyword>
<protein>
    <submittedName>
        <fullName evidence="5">C-terminal binding protein</fullName>
    </submittedName>
</protein>
<dbReference type="PANTHER" id="PTHR46029">
    <property type="entry name" value="C-TERMINAL-BINDING PROTEIN"/>
    <property type="match status" value="1"/>
</dbReference>
<evidence type="ECO:0000313" key="5">
    <source>
        <dbReference type="EMBL" id="KAA0970436.1"/>
    </source>
</evidence>
<accession>A0A5B0DVD6</accession>
<dbReference type="InterPro" id="IPR006139">
    <property type="entry name" value="D-isomer_2_OHA_DH_cat_dom"/>
</dbReference>
<evidence type="ECO:0000259" key="4">
    <source>
        <dbReference type="Pfam" id="PF02826"/>
    </source>
</evidence>
<comment type="caution">
    <text evidence="5">The sequence shown here is derived from an EMBL/GenBank/DDBJ whole genome shotgun (WGS) entry which is preliminary data.</text>
</comment>
<name>A0A5B0DVD6_9HYPH</name>
<dbReference type="PROSITE" id="PS00671">
    <property type="entry name" value="D_2_HYDROXYACID_DH_3"/>
    <property type="match status" value="1"/>
</dbReference>
<reference evidence="5 6" key="1">
    <citation type="submission" date="2019-08" db="EMBL/GenBank/DDBJ databases">
        <title>Aureimonas fodiniaquatilis sp. nov., isolated from a coal mine wastewater.</title>
        <authorList>
            <person name="Kim W."/>
        </authorList>
    </citation>
    <scope>NUCLEOTIDE SEQUENCE [LARGE SCALE GENOMIC DNA]</scope>
    <source>
        <strain evidence="5 6">CAU 1482</strain>
    </source>
</reference>
<evidence type="ECO:0000256" key="1">
    <source>
        <dbReference type="ARBA" id="ARBA00023002"/>
    </source>
</evidence>
<organism evidence="5 6">
    <name type="scientific">Aureimonas fodinaquatilis</name>
    <dbReference type="NCBI Taxonomy" id="2565783"/>
    <lineage>
        <taxon>Bacteria</taxon>
        <taxon>Pseudomonadati</taxon>
        <taxon>Pseudomonadota</taxon>
        <taxon>Alphaproteobacteria</taxon>
        <taxon>Hyphomicrobiales</taxon>
        <taxon>Aurantimonadaceae</taxon>
        <taxon>Aureimonas</taxon>
    </lineage>
</organism>
<gene>
    <name evidence="5" type="ORF">FPY71_07935</name>
</gene>
<dbReference type="GO" id="GO:0003714">
    <property type="term" value="F:transcription corepressor activity"/>
    <property type="evidence" value="ECO:0007669"/>
    <property type="project" value="InterPro"/>
</dbReference>
<dbReference type="Proteomes" id="UP000324738">
    <property type="component" value="Unassembled WGS sequence"/>
</dbReference>
<dbReference type="InterPro" id="IPR043322">
    <property type="entry name" value="CtBP"/>
</dbReference>
<dbReference type="Pfam" id="PF00389">
    <property type="entry name" value="2-Hacid_dh"/>
    <property type="match status" value="1"/>
</dbReference>
<dbReference type="GO" id="GO:0051287">
    <property type="term" value="F:NAD binding"/>
    <property type="evidence" value="ECO:0007669"/>
    <property type="project" value="InterPro"/>
</dbReference>
<dbReference type="PROSITE" id="PS00670">
    <property type="entry name" value="D_2_HYDROXYACID_DH_2"/>
    <property type="match status" value="1"/>
</dbReference>
<dbReference type="PANTHER" id="PTHR46029:SF7">
    <property type="entry name" value="C-TERMINAL-BINDING PROTEIN"/>
    <property type="match status" value="1"/>
</dbReference>
<dbReference type="GO" id="GO:0140297">
    <property type="term" value="F:DNA-binding transcription factor binding"/>
    <property type="evidence" value="ECO:0007669"/>
    <property type="project" value="TreeGrafter"/>
</dbReference>
<dbReference type="GO" id="GO:0006357">
    <property type="term" value="P:regulation of transcription by RNA polymerase II"/>
    <property type="evidence" value="ECO:0007669"/>
    <property type="project" value="TreeGrafter"/>
</dbReference>
<dbReference type="Pfam" id="PF02826">
    <property type="entry name" value="2-Hacid_dh_C"/>
    <property type="match status" value="1"/>
</dbReference>
<proteinExistence type="inferred from homology"/>
<sequence length="355" mass="38577">MAKIILQPDVQFSGEADLEQAIYGNDFQVRIFQPGNIAQIPQDVWQNTVAMVCYHEIEVNADVLDKMPGCRVVVRAGVGFDNIDLEAAAKRGVAVCNTPDYGTTDVADHAIGLTLALLRGIAHYNSAIYENPVAGWRFQDVPTIRRLSTQVFGVVGLGRIGTAAALRAKALGMQVVFYDPYRSTGSELALGIRRVDTLAELLAISDVVSLHTPLTPETRHLISSEQLTAMKPDAVLVNTSRGGVVDLAALKDALTNGAISAAALDVLEIEPLPESHPLMQAWRAPRSAIRHKLLLSPHAAFYSPSSLVDLRQKSARTALRYLETSTSRDCLNADILNQEEATSRLGQFRREALSV</sequence>
<dbReference type="InterPro" id="IPR006140">
    <property type="entry name" value="D-isomer_DH_NAD-bd"/>
</dbReference>
<dbReference type="GO" id="GO:0001221">
    <property type="term" value="F:transcription coregulator binding"/>
    <property type="evidence" value="ECO:0007669"/>
    <property type="project" value="TreeGrafter"/>
</dbReference>
<keyword evidence="6" id="KW-1185">Reference proteome</keyword>
<dbReference type="EMBL" id="VTWH01000002">
    <property type="protein sequence ID" value="KAA0970436.1"/>
    <property type="molecule type" value="Genomic_DNA"/>
</dbReference>
<dbReference type="GO" id="GO:0016616">
    <property type="term" value="F:oxidoreductase activity, acting on the CH-OH group of donors, NAD or NADP as acceptor"/>
    <property type="evidence" value="ECO:0007669"/>
    <property type="project" value="InterPro"/>
</dbReference>
<dbReference type="InterPro" id="IPR051638">
    <property type="entry name" value="CTBP_dehydrogenase"/>
</dbReference>
<dbReference type="InterPro" id="IPR036291">
    <property type="entry name" value="NAD(P)-bd_dom_sf"/>
</dbReference>
<dbReference type="OrthoDB" id="9793626at2"/>
<dbReference type="SUPFAM" id="SSF51735">
    <property type="entry name" value="NAD(P)-binding Rossmann-fold domains"/>
    <property type="match status" value="1"/>
</dbReference>
<evidence type="ECO:0000256" key="2">
    <source>
        <dbReference type="RuleBase" id="RU003719"/>
    </source>
</evidence>
<feature type="domain" description="D-isomer specific 2-hydroxyacid dehydrogenase catalytic" evidence="3">
    <location>
        <begin position="46"/>
        <end position="332"/>
    </location>
</feature>
<dbReference type="Gene3D" id="3.40.50.720">
    <property type="entry name" value="NAD(P)-binding Rossmann-like Domain"/>
    <property type="match status" value="2"/>
</dbReference>
<feature type="domain" description="D-isomer specific 2-hydroxyacid dehydrogenase NAD-binding" evidence="4">
    <location>
        <begin position="111"/>
        <end position="299"/>
    </location>
</feature>
<evidence type="ECO:0000259" key="3">
    <source>
        <dbReference type="Pfam" id="PF00389"/>
    </source>
</evidence>
<dbReference type="AlphaFoldDB" id="A0A5B0DVD6"/>
<dbReference type="RefSeq" id="WP_149299407.1">
    <property type="nucleotide sequence ID" value="NZ_VTWH01000002.1"/>
</dbReference>
<comment type="similarity">
    <text evidence="2">Belongs to the D-isomer specific 2-hydroxyacid dehydrogenase family.</text>
</comment>
<dbReference type="InterPro" id="IPR029753">
    <property type="entry name" value="D-isomer_DH_CS"/>
</dbReference>
<dbReference type="CDD" id="cd05299">
    <property type="entry name" value="CtBP_dh"/>
    <property type="match status" value="1"/>
</dbReference>